<protein>
    <submittedName>
        <fullName evidence="7">Similar to SENP8: Sentrin-specific protease 8 (Homo sapiens)</fullName>
    </submittedName>
</protein>
<dbReference type="InterPro" id="IPR038765">
    <property type="entry name" value="Papain-like_cys_pep_sf"/>
</dbReference>
<dbReference type="GO" id="GO:0008234">
    <property type="term" value="F:cysteine-type peptidase activity"/>
    <property type="evidence" value="ECO:0007669"/>
    <property type="project" value="UniProtKB-KW"/>
</dbReference>
<feature type="region of interest" description="Disordered" evidence="5">
    <location>
        <begin position="243"/>
        <end position="263"/>
    </location>
</feature>
<keyword evidence="3" id="KW-0378">Hydrolase</keyword>
<dbReference type="AlphaFoldDB" id="A0A8J2HE69"/>
<keyword evidence="2 7" id="KW-0645">Protease</keyword>
<proteinExistence type="inferred from homology"/>
<dbReference type="EMBL" id="CAJNRD030001121">
    <property type="protein sequence ID" value="CAG5095408.1"/>
    <property type="molecule type" value="Genomic_DNA"/>
</dbReference>
<feature type="domain" description="Ubiquitin-like protease family profile" evidence="6">
    <location>
        <begin position="14"/>
        <end position="171"/>
    </location>
</feature>
<feature type="region of interest" description="Disordered" evidence="5">
    <location>
        <begin position="276"/>
        <end position="299"/>
    </location>
</feature>
<dbReference type="SUPFAM" id="SSF54001">
    <property type="entry name" value="Cysteine proteinases"/>
    <property type="match status" value="1"/>
</dbReference>
<dbReference type="Pfam" id="PF02902">
    <property type="entry name" value="Peptidase_C48"/>
    <property type="match status" value="1"/>
</dbReference>
<comment type="similarity">
    <text evidence="1">Belongs to the peptidase C48 family.</text>
</comment>
<dbReference type="GO" id="GO:0006508">
    <property type="term" value="P:proteolysis"/>
    <property type="evidence" value="ECO:0007669"/>
    <property type="project" value="UniProtKB-KW"/>
</dbReference>
<dbReference type="GO" id="GO:0019784">
    <property type="term" value="F:deNEDDylase activity"/>
    <property type="evidence" value="ECO:0007669"/>
    <property type="project" value="InterPro"/>
</dbReference>
<keyword evidence="4" id="KW-0788">Thiol protease</keyword>
<organism evidence="7 8">
    <name type="scientific">Cotesia congregata</name>
    <name type="common">Parasitoid wasp</name>
    <name type="synonym">Apanteles congregatus</name>
    <dbReference type="NCBI Taxonomy" id="51543"/>
    <lineage>
        <taxon>Eukaryota</taxon>
        <taxon>Metazoa</taxon>
        <taxon>Ecdysozoa</taxon>
        <taxon>Arthropoda</taxon>
        <taxon>Hexapoda</taxon>
        <taxon>Insecta</taxon>
        <taxon>Pterygota</taxon>
        <taxon>Neoptera</taxon>
        <taxon>Endopterygota</taxon>
        <taxon>Hymenoptera</taxon>
        <taxon>Apocrita</taxon>
        <taxon>Ichneumonoidea</taxon>
        <taxon>Braconidae</taxon>
        <taxon>Microgastrinae</taxon>
        <taxon>Cotesia</taxon>
    </lineage>
</organism>
<feature type="compositionally biased region" description="Basic and acidic residues" evidence="5">
    <location>
        <begin position="246"/>
        <end position="255"/>
    </location>
</feature>
<evidence type="ECO:0000256" key="1">
    <source>
        <dbReference type="ARBA" id="ARBA00005234"/>
    </source>
</evidence>
<dbReference type="InterPro" id="IPR044613">
    <property type="entry name" value="Nep1/2-like"/>
</dbReference>
<evidence type="ECO:0000313" key="7">
    <source>
        <dbReference type="EMBL" id="CAG5095408.1"/>
    </source>
</evidence>
<reference evidence="7" key="1">
    <citation type="submission" date="2021-04" db="EMBL/GenBank/DDBJ databases">
        <authorList>
            <person name="Chebbi M.A.C M."/>
        </authorList>
    </citation>
    <scope>NUCLEOTIDE SEQUENCE</scope>
</reference>
<dbReference type="OrthoDB" id="5065855at2759"/>
<dbReference type="GO" id="GO:0000338">
    <property type="term" value="P:protein deneddylation"/>
    <property type="evidence" value="ECO:0007669"/>
    <property type="project" value="TreeGrafter"/>
</dbReference>
<accession>A0A8J2HE69</accession>
<sequence length="299" mass="34115">MSKQDKIVLSYHDSLLRNSDVFLLKNSHWLNDAIIGFYFEYLEQTLESNDNSKNIKLFSPEVTQLLKMTDQEFPFISTDMDYIFFPLNNCKNSDAAGGSHWSLLVYSKAEKTCFHFDSAHGNNNSEARSFGLKISKQLHGDEAARFKNVQCPQQDNGYDCGIFVLCFTDAILEHLKSSPSVETCNFSKVKSLGIDKRRKLLDLIKILSQENIFRSMFPGVTIKNYADAMSAALKAAVSRVSARQKSLKDRSKETPHQTPRKKKIAADFYEGIYKRHPENINPSQGYENTPPERQVMRDS</sequence>
<dbReference type="PANTHER" id="PTHR46468:SF1">
    <property type="entry name" value="SENTRIN-SPECIFIC PROTEASE 8"/>
    <property type="match status" value="1"/>
</dbReference>
<evidence type="ECO:0000256" key="2">
    <source>
        <dbReference type="ARBA" id="ARBA00022670"/>
    </source>
</evidence>
<evidence type="ECO:0000313" key="8">
    <source>
        <dbReference type="Proteomes" id="UP000786811"/>
    </source>
</evidence>
<name>A0A8J2HE69_COTCN</name>
<dbReference type="PROSITE" id="PS50600">
    <property type="entry name" value="ULP_PROTEASE"/>
    <property type="match status" value="1"/>
</dbReference>
<evidence type="ECO:0000256" key="5">
    <source>
        <dbReference type="SAM" id="MobiDB-lite"/>
    </source>
</evidence>
<dbReference type="Proteomes" id="UP000786811">
    <property type="component" value="Unassembled WGS sequence"/>
</dbReference>
<gene>
    <name evidence="7" type="ORF">HICCMSTLAB_LOCUS7694</name>
</gene>
<keyword evidence="8" id="KW-1185">Reference proteome</keyword>
<evidence type="ECO:0000256" key="4">
    <source>
        <dbReference type="ARBA" id="ARBA00022807"/>
    </source>
</evidence>
<dbReference type="PANTHER" id="PTHR46468">
    <property type="entry name" value="SENTRIN-SPECIFIC PROTEASE 8"/>
    <property type="match status" value="1"/>
</dbReference>
<evidence type="ECO:0000256" key="3">
    <source>
        <dbReference type="ARBA" id="ARBA00022801"/>
    </source>
</evidence>
<evidence type="ECO:0000259" key="6">
    <source>
        <dbReference type="PROSITE" id="PS50600"/>
    </source>
</evidence>
<comment type="caution">
    <text evidence="7">The sequence shown here is derived from an EMBL/GenBank/DDBJ whole genome shotgun (WGS) entry which is preliminary data.</text>
</comment>
<dbReference type="Gene3D" id="3.40.395.10">
    <property type="entry name" value="Adenoviral Proteinase, Chain A"/>
    <property type="match status" value="1"/>
</dbReference>
<dbReference type="InterPro" id="IPR003653">
    <property type="entry name" value="Peptidase_C48_C"/>
</dbReference>